<evidence type="ECO:0000313" key="2">
    <source>
        <dbReference type="Proteomes" id="UP000011223"/>
    </source>
</evidence>
<gene>
    <name evidence="1" type="ORF">D515_02445</name>
</gene>
<protein>
    <submittedName>
        <fullName evidence="1">Uncharacterized protein</fullName>
    </submittedName>
</protein>
<sequence>MLKRQNPALRGFVFYIPKQPEDAGFSELDWRCDRGVPL</sequence>
<accession>R1GRX2</accession>
<organism evidence="1 2">
    <name type="scientific">Grimontia indica</name>
    <dbReference type="NCBI Taxonomy" id="1056512"/>
    <lineage>
        <taxon>Bacteria</taxon>
        <taxon>Pseudomonadati</taxon>
        <taxon>Pseudomonadota</taxon>
        <taxon>Gammaproteobacteria</taxon>
        <taxon>Vibrionales</taxon>
        <taxon>Vibrionaceae</taxon>
        <taxon>Grimontia</taxon>
    </lineage>
</organism>
<dbReference type="EMBL" id="ANFM02000027">
    <property type="protein sequence ID" value="EOD78938.1"/>
    <property type="molecule type" value="Genomic_DNA"/>
</dbReference>
<proteinExistence type="predicted"/>
<comment type="caution">
    <text evidence="1">The sequence shown here is derived from an EMBL/GenBank/DDBJ whole genome shotgun (WGS) entry which is preliminary data.</text>
</comment>
<dbReference type="AlphaFoldDB" id="R1GRX2"/>
<evidence type="ECO:0000313" key="1">
    <source>
        <dbReference type="EMBL" id="EOD78938.1"/>
    </source>
</evidence>
<name>R1GRX2_9GAMM</name>
<keyword evidence="2" id="KW-1185">Reference proteome</keyword>
<reference evidence="1 2" key="1">
    <citation type="journal article" date="2014" name="PLoS ONE">
        <title>Grimontia indica AK16(T), sp. nov., Isolated from a Seawater Sample Reports the Presence of Pathogenic Genes Similar to Vibrio Genus.</title>
        <authorList>
            <person name="Singh A."/>
            <person name="Vaidya B."/>
            <person name="Khatri I."/>
            <person name="Srinivas T.N."/>
            <person name="Subramanian S."/>
            <person name="Korpole S."/>
            <person name="Pinnaka A.K."/>
        </authorList>
    </citation>
    <scope>NUCLEOTIDE SEQUENCE [LARGE SCALE GENOMIC DNA]</scope>
    <source>
        <strain evidence="1 2">AK16</strain>
    </source>
</reference>
<dbReference type="Proteomes" id="UP000011223">
    <property type="component" value="Unassembled WGS sequence"/>
</dbReference>